<dbReference type="AlphaFoldDB" id="A0A0A8YQ52"/>
<accession>A0A0A8YQ52</accession>
<feature type="region of interest" description="Disordered" evidence="1">
    <location>
        <begin position="1"/>
        <end position="87"/>
    </location>
</feature>
<evidence type="ECO:0000313" key="2">
    <source>
        <dbReference type="EMBL" id="JAD28899.1"/>
    </source>
</evidence>
<feature type="compositionally biased region" description="Polar residues" evidence="1">
    <location>
        <begin position="1"/>
        <end position="10"/>
    </location>
</feature>
<name>A0A0A8YQ52_ARUDO</name>
<dbReference type="EMBL" id="GBRH01268996">
    <property type="protein sequence ID" value="JAD28899.1"/>
    <property type="molecule type" value="Transcribed_RNA"/>
</dbReference>
<evidence type="ECO:0000256" key="1">
    <source>
        <dbReference type="SAM" id="MobiDB-lite"/>
    </source>
</evidence>
<proteinExistence type="predicted"/>
<reference evidence="2" key="2">
    <citation type="journal article" date="2015" name="Data Brief">
        <title>Shoot transcriptome of the giant reed, Arundo donax.</title>
        <authorList>
            <person name="Barrero R.A."/>
            <person name="Guerrero F.D."/>
            <person name="Moolhuijzen P."/>
            <person name="Goolsby J.A."/>
            <person name="Tidwell J."/>
            <person name="Bellgard S.E."/>
            <person name="Bellgard M.I."/>
        </authorList>
    </citation>
    <scope>NUCLEOTIDE SEQUENCE</scope>
    <source>
        <tissue evidence="2">Shoot tissue taken approximately 20 cm above the soil surface</tissue>
    </source>
</reference>
<feature type="compositionally biased region" description="Basic and acidic residues" evidence="1">
    <location>
        <begin position="20"/>
        <end position="44"/>
    </location>
</feature>
<organism evidence="2">
    <name type="scientific">Arundo donax</name>
    <name type="common">Giant reed</name>
    <name type="synonym">Donax arundinaceus</name>
    <dbReference type="NCBI Taxonomy" id="35708"/>
    <lineage>
        <taxon>Eukaryota</taxon>
        <taxon>Viridiplantae</taxon>
        <taxon>Streptophyta</taxon>
        <taxon>Embryophyta</taxon>
        <taxon>Tracheophyta</taxon>
        <taxon>Spermatophyta</taxon>
        <taxon>Magnoliopsida</taxon>
        <taxon>Liliopsida</taxon>
        <taxon>Poales</taxon>
        <taxon>Poaceae</taxon>
        <taxon>PACMAD clade</taxon>
        <taxon>Arundinoideae</taxon>
        <taxon>Arundineae</taxon>
        <taxon>Arundo</taxon>
    </lineage>
</organism>
<reference evidence="2" key="1">
    <citation type="submission" date="2014-09" db="EMBL/GenBank/DDBJ databases">
        <authorList>
            <person name="Magalhaes I.L.F."/>
            <person name="Oliveira U."/>
            <person name="Santos F.R."/>
            <person name="Vidigal T.H.D.A."/>
            <person name="Brescovit A.D."/>
            <person name="Santos A.J."/>
        </authorList>
    </citation>
    <scope>NUCLEOTIDE SEQUENCE</scope>
    <source>
        <tissue evidence="2">Shoot tissue taken approximately 20 cm above the soil surface</tissue>
    </source>
</reference>
<sequence>MLTPATTCRSSHAPPALTRGRGERPRWGGTGEERQCTGARRDRAPPCSRPLPLTRRRGERPPWGGTGEGRRCTGDRNGGGRKRKRDS</sequence>
<protein>
    <submittedName>
        <fullName evidence="2">Uncharacterized protein</fullName>
    </submittedName>
</protein>